<gene>
    <name evidence="1" type="ORF">ARALYDRAFT_890107</name>
</gene>
<organism evidence="2">
    <name type="scientific">Arabidopsis lyrata subsp. lyrata</name>
    <name type="common">Lyre-leaved rock-cress</name>
    <dbReference type="NCBI Taxonomy" id="81972"/>
    <lineage>
        <taxon>Eukaryota</taxon>
        <taxon>Viridiplantae</taxon>
        <taxon>Streptophyta</taxon>
        <taxon>Embryophyta</taxon>
        <taxon>Tracheophyta</taxon>
        <taxon>Spermatophyta</taxon>
        <taxon>Magnoliopsida</taxon>
        <taxon>eudicotyledons</taxon>
        <taxon>Gunneridae</taxon>
        <taxon>Pentapetalae</taxon>
        <taxon>rosids</taxon>
        <taxon>malvids</taxon>
        <taxon>Brassicales</taxon>
        <taxon>Brassicaceae</taxon>
        <taxon>Camelineae</taxon>
        <taxon>Arabidopsis</taxon>
    </lineage>
</organism>
<dbReference type="Proteomes" id="UP000008694">
    <property type="component" value="Unassembled WGS sequence"/>
</dbReference>
<dbReference type="Gramene" id="scaffold_102901.1">
    <property type="protein sequence ID" value="scaffold_102901.1"/>
    <property type="gene ID" value="scaffold_102901.1"/>
</dbReference>
<dbReference type="HOGENOM" id="CLU_2852687_0_0_1"/>
<proteinExistence type="predicted"/>
<reference evidence="2" key="1">
    <citation type="journal article" date="2011" name="Nat. Genet.">
        <title>The Arabidopsis lyrata genome sequence and the basis of rapid genome size change.</title>
        <authorList>
            <person name="Hu T.T."/>
            <person name="Pattyn P."/>
            <person name="Bakker E.G."/>
            <person name="Cao J."/>
            <person name="Cheng J.-F."/>
            <person name="Clark R.M."/>
            <person name="Fahlgren N."/>
            <person name="Fawcett J.A."/>
            <person name="Grimwood J."/>
            <person name="Gundlach H."/>
            <person name="Haberer G."/>
            <person name="Hollister J.D."/>
            <person name="Ossowski S."/>
            <person name="Ottilar R.P."/>
            <person name="Salamov A.A."/>
            <person name="Schneeberger K."/>
            <person name="Spannagl M."/>
            <person name="Wang X."/>
            <person name="Yang L."/>
            <person name="Nasrallah M.E."/>
            <person name="Bergelson J."/>
            <person name="Carrington J.C."/>
            <person name="Gaut B.S."/>
            <person name="Schmutz J."/>
            <person name="Mayer K.F.X."/>
            <person name="Van de Peer Y."/>
            <person name="Grigoriev I.V."/>
            <person name="Nordborg M."/>
            <person name="Weigel D."/>
            <person name="Guo Y.-L."/>
        </authorList>
    </citation>
    <scope>NUCLEOTIDE SEQUENCE [LARGE SCALE GENOMIC DNA]</scope>
    <source>
        <strain evidence="2">cv. MN47</strain>
    </source>
</reference>
<dbReference type="AlphaFoldDB" id="D7KQR1"/>
<protein>
    <submittedName>
        <fullName evidence="1">Predicted protein</fullName>
    </submittedName>
</protein>
<sequence>MASVTGFSGLVRLRRHPMKILTISSSLILTTPSLVVWKKANAGPTRSRSRSLNQRIDFSAEPLYF</sequence>
<keyword evidence="2" id="KW-1185">Reference proteome</keyword>
<evidence type="ECO:0000313" key="2">
    <source>
        <dbReference type="Proteomes" id="UP000008694"/>
    </source>
</evidence>
<accession>D7KQR1</accession>
<name>D7KQR1_ARALL</name>
<evidence type="ECO:0000313" key="1">
    <source>
        <dbReference type="EMBL" id="EFH66921.1"/>
    </source>
</evidence>
<dbReference type="EMBL" id="GL348713">
    <property type="protein sequence ID" value="EFH66921.1"/>
    <property type="molecule type" value="Genomic_DNA"/>
</dbReference>